<proteinExistence type="predicted"/>
<evidence type="ECO:0000313" key="3">
    <source>
        <dbReference type="Proteomes" id="UP000054166"/>
    </source>
</evidence>
<sequence>MATLQTPPSTPPLLKVLHPGLNMLHHPNTPQGLIAYALQVTTWKAANPTEYSGGDEFAPYPSTPSTEAVGKGATDDYPGHWVSNTDIQGNGEGLGE</sequence>
<organism evidence="2 3">
    <name type="scientific">Piloderma croceum (strain F 1598)</name>
    <dbReference type="NCBI Taxonomy" id="765440"/>
    <lineage>
        <taxon>Eukaryota</taxon>
        <taxon>Fungi</taxon>
        <taxon>Dikarya</taxon>
        <taxon>Basidiomycota</taxon>
        <taxon>Agaricomycotina</taxon>
        <taxon>Agaricomycetes</taxon>
        <taxon>Agaricomycetidae</taxon>
        <taxon>Atheliales</taxon>
        <taxon>Atheliaceae</taxon>
        <taxon>Piloderma</taxon>
    </lineage>
</organism>
<evidence type="ECO:0000313" key="2">
    <source>
        <dbReference type="EMBL" id="KIM79202.1"/>
    </source>
</evidence>
<dbReference type="HOGENOM" id="CLU_2360485_0_0_1"/>
<reference evidence="2 3" key="1">
    <citation type="submission" date="2014-04" db="EMBL/GenBank/DDBJ databases">
        <authorList>
            <consortium name="DOE Joint Genome Institute"/>
            <person name="Kuo A."/>
            <person name="Tarkka M."/>
            <person name="Buscot F."/>
            <person name="Kohler A."/>
            <person name="Nagy L.G."/>
            <person name="Floudas D."/>
            <person name="Copeland A."/>
            <person name="Barry K.W."/>
            <person name="Cichocki N."/>
            <person name="Veneault-Fourrey C."/>
            <person name="LaButti K."/>
            <person name="Lindquist E.A."/>
            <person name="Lipzen A."/>
            <person name="Lundell T."/>
            <person name="Morin E."/>
            <person name="Murat C."/>
            <person name="Sun H."/>
            <person name="Tunlid A."/>
            <person name="Henrissat B."/>
            <person name="Grigoriev I.V."/>
            <person name="Hibbett D.S."/>
            <person name="Martin F."/>
            <person name="Nordberg H.P."/>
            <person name="Cantor M.N."/>
            <person name="Hua S.X."/>
        </authorList>
    </citation>
    <scope>NUCLEOTIDE SEQUENCE [LARGE SCALE GENOMIC DNA]</scope>
    <source>
        <strain evidence="2 3">F 1598</strain>
    </source>
</reference>
<dbReference type="AlphaFoldDB" id="A0A0C3BPI5"/>
<dbReference type="EMBL" id="KN833011">
    <property type="protein sequence ID" value="KIM79202.1"/>
    <property type="molecule type" value="Genomic_DNA"/>
</dbReference>
<dbReference type="InParanoid" id="A0A0C3BPI5"/>
<feature type="region of interest" description="Disordered" evidence="1">
    <location>
        <begin position="52"/>
        <end position="96"/>
    </location>
</feature>
<evidence type="ECO:0000256" key="1">
    <source>
        <dbReference type="SAM" id="MobiDB-lite"/>
    </source>
</evidence>
<reference evidence="3" key="2">
    <citation type="submission" date="2015-01" db="EMBL/GenBank/DDBJ databases">
        <title>Evolutionary Origins and Diversification of the Mycorrhizal Mutualists.</title>
        <authorList>
            <consortium name="DOE Joint Genome Institute"/>
            <consortium name="Mycorrhizal Genomics Consortium"/>
            <person name="Kohler A."/>
            <person name="Kuo A."/>
            <person name="Nagy L.G."/>
            <person name="Floudas D."/>
            <person name="Copeland A."/>
            <person name="Barry K.W."/>
            <person name="Cichocki N."/>
            <person name="Veneault-Fourrey C."/>
            <person name="LaButti K."/>
            <person name="Lindquist E.A."/>
            <person name="Lipzen A."/>
            <person name="Lundell T."/>
            <person name="Morin E."/>
            <person name="Murat C."/>
            <person name="Riley R."/>
            <person name="Ohm R."/>
            <person name="Sun H."/>
            <person name="Tunlid A."/>
            <person name="Henrissat B."/>
            <person name="Grigoriev I.V."/>
            <person name="Hibbett D.S."/>
            <person name="Martin F."/>
        </authorList>
    </citation>
    <scope>NUCLEOTIDE SEQUENCE [LARGE SCALE GENOMIC DNA]</scope>
    <source>
        <strain evidence="3">F 1598</strain>
    </source>
</reference>
<name>A0A0C3BPI5_PILCF</name>
<protein>
    <submittedName>
        <fullName evidence="2">Uncharacterized protein</fullName>
    </submittedName>
</protein>
<keyword evidence="3" id="KW-1185">Reference proteome</keyword>
<gene>
    <name evidence="2" type="ORF">PILCRDRAFT_10613</name>
</gene>
<accession>A0A0C3BPI5</accession>
<dbReference type="Proteomes" id="UP000054166">
    <property type="component" value="Unassembled WGS sequence"/>
</dbReference>